<dbReference type="Gene3D" id="3.10.20.90">
    <property type="entry name" value="Phosphatidylinositol 3-kinase Catalytic Subunit, Chain A, domain 1"/>
    <property type="match status" value="1"/>
</dbReference>
<dbReference type="STRING" id="1314781.A0A165N0P1"/>
<dbReference type="InterPro" id="IPR036859">
    <property type="entry name" value="CAP-Gly_dom_sf"/>
</dbReference>
<dbReference type="GO" id="GO:0007023">
    <property type="term" value="P:post-chaperonin tubulin folding pathway"/>
    <property type="evidence" value="ECO:0007669"/>
    <property type="project" value="InterPro"/>
</dbReference>
<dbReference type="OrthoDB" id="5295208at2759"/>
<dbReference type="FunFam" id="2.30.30.190:FF:000013">
    <property type="entry name" value="Tubulin-folding cofactor B"/>
    <property type="match status" value="1"/>
</dbReference>
<comment type="subcellular location">
    <subcellularLocation>
        <location evidence="1">Cytoplasm</location>
    </subcellularLocation>
</comment>
<sequence length="237" mass="26530">MSTVTVFVLSPDTRSERRFDLGVTIGKLKDRLEIITGIPSSSQVIGLYRTEDDTEPIRLLDSDERPLGYYDVKDWQVLKVQDTQPSLSFTGQLTDVSQVEKFEISEQEYAQRRDTVLAYKQRNKIGRFAEVTAQQPTAEQPVADPAIAVGARCEIDTTGELRKRGTVRFVGETRFAKGLWVGVEYDEPLGKNDGSVEGEGYFTCRPSYGAFVRPDRVSIGEFPVEDELGDGDDAEEM</sequence>
<dbReference type="GO" id="GO:0007021">
    <property type="term" value="P:tubulin complex assembly"/>
    <property type="evidence" value="ECO:0007669"/>
    <property type="project" value="InterPro"/>
</dbReference>
<dbReference type="AlphaFoldDB" id="A0A165N0P1"/>
<accession>A0A165N0P1</accession>
<dbReference type="PANTHER" id="PTHR18916:SF85">
    <property type="entry name" value="TUBULIN-FOLDING COFACTOR B"/>
    <property type="match status" value="1"/>
</dbReference>
<comment type="similarity">
    <text evidence="4">Belongs to the TBCB family.</text>
</comment>
<dbReference type="GO" id="GO:0043014">
    <property type="term" value="F:alpha-tubulin binding"/>
    <property type="evidence" value="ECO:0007669"/>
    <property type="project" value="InterPro"/>
</dbReference>
<dbReference type="GO" id="GO:0035371">
    <property type="term" value="C:microtubule plus-end"/>
    <property type="evidence" value="ECO:0007669"/>
    <property type="project" value="TreeGrafter"/>
</dbReference>
<proteinExistence type="inferred from homology"/>
<dbReference type="GO" id="GO:0005829">
    <property type="term" value="C:cytosol"/>
    <property type="evidence" value="ECO:0007669"/>
    <property type="project" value="UniProtKB-ARBA"/>
</dbReference>
<evidence type="ECO:0000313" key="6">
    <source>
        <dbReference type="EMBL" id="KZW00037.1"/>
    </source>
</evidence>
<dbReference type="InterPro" id="IPR045172">
    <property type="entry name" value="TBCB_Ubl"/>
</dbReference>
<dbReference type="Proteomes" id="UP000077266">
    <property type="component" value="Unassembled WGS sequence"/>
</dbReference>
<dbReference type="PROSITE" id="PS50245">
    <property type="entry name" value="CAP_GLY_2"/>
    <property type="match status" value="1"/>
</dbReference>
<evidence type="ECO:0000256" key="3">
    <source>
        <dbReference type="ARBA" id="ARBA00023186"/>
    </source>
</evidence>
<dbReference type="Pfam" id="PF14560">
    <property type="entry name" value="Ubiquitin_2"/>
    <property type="match status" value="1"/>
</dbReference>
<keyword evidence="7" id="KW-1185">Reference proteome</keyword>
<dbReference type="Gene3D" id="2.30.30.190">
    <property type="entry name" value="CAP Gly-rich-like domain"/>
    <property type="match status" value="1"/>
</dbReference>
<gene>
    <name evidence="6" type="ORF">EXIGLDRAFT_639940</name>
</gene>
<dbReference type="InterPro" id="IPR029071">
    <property type="entry name" value="Ubiquitin-like_domsf"/>
</dbReference>
<dbReference type="GO" id="GO:0005634">
    <property type="term" value="C:nucleus"/>
    <property type="evidence" value="ECO:0007669"/>
    <property type="project" value="TreeGrafter"/>
</dbReference>
<dbReference type="EMBL" id="KV425904">
    <property type="protein sequence ID" value="KZW00037.1"/>
    <property type="molecule type" value="Genomic_DNA"/>
</dbReference>
<dbReference type="FunCoup" id="A0A165N0P1">
    <property type="interactions" value="403"/>
</dbReference>
<dbReference type="InterPro" id="IPR000938">
    <property type="entry name" value="CAP-Gly_domain"/>
</dbReference>
<reference evidence="6 7" key="1">
    <citation type="journal article" date="2016" name="Mol. Biol. Evol.">
        <title>Comparative Genomics of Early-Diverging Mushroom-Forming Fungi Provides Insights into the Origins of Lignocellulose Decay Capabilities.</title>
        <authorList>
            <person name="Nagy L.G."/>
            <person name="Riley R."/>
            <person name="Tritt A."/>
            <person name="Adam C."/>
            <person name="Daum C."/>
            <person name="Floudas D."/>
            <person name="Sun H."/>
            <person name="Yadav J.S."/>
            <person name="Pangilinan J."/>
            <person name="Larsson K.H."/>
            <person name="Matsuura K."/>
            <person name="Barry K."/>
            <person name="Labutti K."/>
            <person name="Kuo R."/>
            <person name="Ohm R.A."/>
            <person name="Bhattacharya S.S."/>
            <person name="Shirouzu T."/>
            <person name="Yoshinaga Y."/>
            <person name="Martin F.M."/>
            <person name="Grigoriev I.V."/>
            <person name="Hibbett D.S."/>
        </authorList>
    </citation>
    <scope>NUCLEOTIDE SEQUENCE [LARGE SCALE GENOMIC DNA]</scope>
    <source>
        <strain evidence="6 7">HHB12029</strain>
    </source>
</reference>
<name>A0A165N0P1_EXIGL</name>
<dbReference type="PANTHER" id="PTHR18916">
    <property type="entry name" value="DYNACTIN 1-RELATED MICROTUBULE-BINDING"/>
    <property type="match status" value="1"/>
</dbReference>
<evidence type="ECO:0000256" key="4">
    <source>
        <dbReference type="ARBA" id="ARBA00025779"/>
    </source>
</evidence>
<feature type="domain" description="CAP-Gly" evidence="5">
    <location>
        <begin position="171"/>
        <end position="213"/>
    </location>
</feature>
<dbReference type="InterPro" id="IPR000626">
    <property type="entry name" value="Ubiquitin-like_dom"/>
</dbReference>
<dbReference type="CDD" id="cd01789">
    <property type="entry name" value="Ubl_TBCB"/>
    <property type="match status" value="1"/>
</dbReference>
<dbReference type="GO" id="GO:0051010">
    <property type="term" value="F:microtubule plus-end binding"/>
    <property type="evidence" value="ECO:0007669"/>
    <property type="project" value="TreeGrafter"/>
</dbReference>
<evidence type="ECO:0000259" key="5">
    <source>
        <dbReference type="PROSITE" id="PS50245"/>
    </source>
</evidence>
<dbReference type="SUPFAM" id="SSF74924">
    <property type="entry name" value="Cap-Gly domain"/>
    <property type="match status" value="1"/>
</dbReference>
<dbReference type="GO" id="GO:0031122">
    <property type="term" value="P:cytoplasmic microtubule organization"/>
    <property type="evidence" value="ECO:0007669"/>
    <property type="project" value="TreeGrafter"/>
</dbReference>
<dbReference type="GO" id="GO:0005938">
    <property type="term" value="C:cell cortex"/>
    <property type="evidence" value="ECO:0007669"/>
    <property type="project" value="TreeGrafter"/>
</dbReference>
<dbReference type="SUPFAM" id="SSF54236">
    <property type="entry name" value="Ubiquitin-like"/>
    <property type="match status" value="1"/>
</dbReference>
<evidence type="ECO:0000313" key="7">
    <source>
        <dbReference type="Proteomes" id="UP000077266"/>
    </source>
</evidence>
<keyword evidence="2" id="KW-0963">Cytoplasm</keyword>
<evidence type="ECO:0000256" key="2">
    <source>
        <dbReference type="ARBA" id="ARBA00022490"/>
    </source>
</evidence>
<dbReference type="PROSITE" id="PS00845">
    <property type="entry name" value="CAP_GLY_1"/>
    <property type="match status" value="1"/>
</dbReference>
<organism evidence="6 7">
    <name type="scientific">Exidia glandulosa HHB12029</name>
    <dbReference type="NCBI Taxonomy" id="1314781"/>
    <lineage>
        <taxon>Eukaryota</taxon>
        <taxon>Fungi</taxon>
        <taxon>Dikarya</taxon>
        <taxon>Basidiomycota</taxon>
        <taxon>Agaricomycotina</taxon>
        <taxon>Agaricomycetes</taxon>
        <taxon>Auriculariales</taxon>
        <taxon>Exidiaceae</taxon>
        <taxon>Exidia</taxon>
    </lineage>
</organism>
<keyword evidence="3" id="KW-0143">Chaperone</keyword>
<dbReference type="InParanoid" id="A0A165N0P1"/>
<dbReference type="Pfam" id="PF01302">
    <property type="entry name" value="CAP_GLY"/>
    <property type="match status" value="1"/>
</dbReference>
<protein>
    <submittedName>
        <fullName evidence="6">Tubulin-folding cofactor B</fullName>
    </submittedName>
</protein>
<dbReference type="SMART" id="SM01052">
    <property type="entry name" value="CAP_GLY"/>
    <property type="match status" value="1"/>
</dbReference>
<evidence type="ECO:0000256" key="1">
    <source>
        <dbReference type="ARBA" id="ARBA00004496"/>
    </source>
</evidence>